<dbReference type="Proteomes" id="UP000638263">
    <property type="component" value="Unassembled WGS sequence"/>
</dbReference>
<reference evidence="2" key="2">
    <citation type="submission" date="2020-09" db="EMBL/GenBank/DDBJ databases">
        <authorList>
            <person name="Sun Q."/>
            <person name="Zhou Y."/>
        </authorList>
    </citation>
    <scope>NUCLEOTIDE SEQUENCE</scope>
    <source>
        <strain evidence="2">CGMCC 4.3508</strain>
    </source>
</reference>
<name>A0A917VVH8_9NOCA</name>
<dbReference type="EMBL" id="BMMH01000009">
    <property type="protein sequence ID" value="GGL24205.1"/>
    <property type="molecule type" value="Genomic_DNA"/>
</dbReference>
<reference evidence="2" key="1">
    <citation type="journal article" date="2014" name="Int. J. Syst. Evol. Microbiol.">
        <title>Complete genome sequence of Corynebacterium casei LMG S-19264T (=DSM 44701T), isolated from a smear-ripened cheese.</title>
        <authorList>
            <consortium name="US DOE Joint Genome Institute (JGI-PGF)"/>
            <person name="Walter F."/>
            <person name="Albersmeier A."/>
            <person name="Kalinowski J."/>
            <person name="Ruckert C."/>
        </authorList>
    </citation>
    <scope>NUCLEOTIDE SEQUENCE</scope>
    <source>
        <strain evidence="2">CGMCC 4.3508</strain>
    </source>
</reference>
<gene>
    <name evidence="2" type="ORF">GCM10011588_43770</name>
</gene>
<evidence type="ECO:0000256" key="1">
    <source>
        <dbReference type="SAM" id="MobiDB-lite"/>
    </source>
</evidence>
<organism evidence="2 3">
    <name type="scientific">Nocardia jinanensis</name>
    <dbReference type="NCBI Taxonomy" id="382504"/>
    <lineage>
        <taxon>Bacteria</taxon>
        <taxon>Bacillati</taxon>
        <taxon>Actinomycetota</taxon>
        <taxon>Actinomycetes</taxon>
        <taxon>Mycobacteriales</taxon>
        <taxon>Nocardiaceae</taxon>
        <taxon>Nocardia</taxon>
    </lineage>
</organism>
<evidence type="ECO:0000313" key="3">
    <source>
        <dbReference type="Proteomes" id="UP000638263"/>
    </source>
</evidence>
<feature type="region of interest" description="Disordered" evidence="1">
    <location>
        <begin position="1"/>
        <end position="20"/>
    </location>
</feature>
<comment type="caution">
    <text evidence="2">The sequence shown here is derived from an EMBL/GenBank/DDBJ whole genome shotgun (WGS) entry which is preliminary data.</text>
</comment>
<evidence type="ECO:0000313" key="2">
    <source>
        <dbReference type="EMBL" id="GGL24205.1"/>
    </source>
</evidence>
<sequence>MERHTEERLAARPSGTGRYRGSSVMKRAVALLHTDHVPTDFEALIQQHQLRIVYTVRTDTRAVLAALIAVQYALENLADAVVIPHLGSLEPDAPWWVVTEVTELITRTQVYPAGSALPTVLGEES</sequence>
<proteinExistence type="predicted"/>
<dbReference type="AlphaFoldDB" id="A0A917VVH8"/>
<keyword evidence="3" id="KW-1185">Reference proteome</keyword>
<accession>A0A917VVH8</accession>
<feature type="compositionally biased region" description="Basic and acidic residues" evidence="1">
    <location>
        <begin position="1"/>
        <end position="10"/>
    </location>
</feature>
<protein>
    <submittedName>
        <fullName evidence="2">Uncharacterized protein</fullName>
    </submittedName>
</protein>